<organism evidence="4 5">
    <name type="scientific">Ferruginivarius sediminum</name>
    <dbReference type="NCBI Taxonomy" id="2661937"/>
    <lineage>
        <taxon>Bacteria</taxon>
        <taxon>Pseudomonadati</taxon>
        <taxon>Pseudomonadota</taxon>
        <taxon>Alphaproteobacteria</taxon>
        <taxon>Rhodospirillales</taxon>
        <taxon>Rhodospirillaceae</taxon>
        <taxon>Ferruginivarius</taxon>
    </lineage>
</organism>
<name>A0A369TLZ8_9PROT</name>
<keyword evidence="1 4" id="KW-0808">Transferase</keyword>
<accession>A0A369TLZ8</accession>
<dbReference type="Gene3D" id="3.40.630.30">
    <property type="match status" value="1"/>
</dbReference>
<dbReference type="PROSITE" id="PS51186">
    <property type="entry name" value="GNAT"/>
    <property type="match status" value="1"/>
</dbReference>
<comment type="caution">
    <text evidence="4">The sequence shown here is derived from an EMBL/GenBank/DDBJ whole genome shotgun (WGS) entry which is preliminary data.</text>
</comment>
<dbReference type="Pfam" id="PF00583">
    <property type="entry name" value="Acetyltransf_1"/>
    <property type="match status" value="1"/>
</dbReference>
<dbReference type="InterPro" id="IPR050832">
    <property type="entry name" value="Bact_Acetyltransf"/>
</dbReference>
<reference evidence="4 5" key="1">
    <citation type="submission" date="2018-07" db="EMBL/GenBank/DDBJ databases">
        <title>Venubactetium sediminum gen. nov., sp. nov., isolated from a marine solar saltern.</title>
        <authorList>
            <person name="Wang S."/>
        </authorList>
    </citation>
    <scope>NUCLEOTIDE SEQUENCE [LARGE SCALE GENOMIC DNA]</scope>
    <source>
        <strain evidence="4 5">WD2A32</strain>
    </source>
</reference>
<keyword evidence="5" id="KW-1185">Reference proteome</keyword>
<dbReference type="PANTHER" id="PTHR43877">
    <property type="entry name" value="AMINOALKYLPHOSPHONATE N-ACETYLTRANSFERASE-RELATED-RELATED"/>
    <property type="match status" value="1"/>
</dbReference>
<dbReference type="EMBL" id="QPMH01000001">
    <property type="protein sequence ID" value="RDD63966.1"/>
    <property type="molecule type" value="Genomic_DNA"/>
</dbReference>
<dbReference type="GO" id="GO:0016747">
    <property type="term" value="F:acyltransferase activity, transferring groups other than amino-acyl groups"/>
    <property type="evidence" value="ECO:0007669"/>
    <property type="project" value="InterPro"/>
</dbReference>
<evidence type="ECO:0000259" key="3">
    <source>
        <dbReference type="PROSITE" id="PS51186"/>
    </source>
</evidence>
<dbReference type="Proteomes" id="UP000253941">
    <property type="component" value="Unassembled WGS sequence"/>
</dbReference>
<dbReference type="InterPro" id="IPR000182">
    <property type="entry name" value="GNAT_dom"/>
</dbReference>
<dbReference type="PANTHER" id="PTHR43877:SF2">
    <property type="entry name" value="AMINOALKYLPHOSPHONATE N-ACETYLTRANSFERASE-RELATED"/>
    <property type="match status" value="1"/>
</dbReference>
<evidence type="ECO:0000256" key="2">
    <source>
        <dbReference type="ARBA" id="ARBA00023315"/>
    </source>
</evidence>
<proteinExistence type="predicted"/>
<dbReference type="InterPro" id="IPR016181">
    <property type="entry name" value="Acyl_CoA_acyltransferase"/>
</dbReference>
<evidence type="ECO:0000313" key="4">
    <source>
        <dbReference type="EMBL" id="RDD63966.1"/>
    </source>
</evidence>
<dbReference type="SUPFAM" id="SSF55729">
    <property type="entry name" value="Acyl-CoA N-acyltransferases (Nat)"/>
    <property type="match status" value="1"/>
</dbReference>
<gene>
    <name evidence="4" type="ORF">DRB17_01660</name>
</gene>
<protein>
    <submittedName>
        <fullName evidence="4">GNAT family N-acetyltransferase</fullName>
    </submittedName>
</protein>
<feature type="domain" description="N-acetyltransferase" evidence="3">
    <location>
        <begin position="76"/>
        <end position="225"/>
    </location>
</feature>
<keyword evidence="2" id="KW-0012">Acyltransferase</keyword>
<dbReference type="CDD" id="cd04301">
    <property type="entry name" value="NAT_SF"/>
    <property type="match status" value="1"/>
</dbReference>
<dbReference type="AlphaFoldDB" id="A0A369TLZ8"/>
<evidence type="ECO:0000313" key="5">
    <source>
        <dbReference type="Proteomes" id="UP000253941"/>
    </source>
</evidence>
<sequence>MIRQQNQEAAGFYEALGYGHDAVGVVSRWLRDPGLPPDSSVSPDSEGNLDVTITYLEMTSPPQDAPPHPPAGQRVALMRAERPPVSFYRFLYNTIGAAWLWWERRALDDEALARVIQDDRVEIYVLYVDGVPAGYAELDRRAEPEIDLAYFGVMPEYIGRGFGRYLLGSAIHMAWSYAPERLTVNTNTLDHPRALSLYQKAGFTPVGQESRTIIDPRLTGLIPTR</sequence>
<evidence type="ECO:0000256" key="1">
    <source>
        <dbReference type="ARBA" id="ARBA00022679"/>
    </source>
</evidence>